<name>A0ACC0J8G7_CHOFU</name>
<proteinExistence type="predicted"/>
<evidence type="ECO:0000313" key="2">
    <source>
        <dbReference type="Proteomes" id="UP001064048"/>
    </source>
</evidence>
<dbReference type="EMBL" id="CM046114">
    <property type="protein sequence ID" value="KAI8420408.1"/>
    <property type="molecule type" value="Genomic_DNA"/>
</dbReference>
<comment type="caution">
    <text evidence="1">The sequence shown here is derived from an EMBL/GenBank/DDBJ whole genome shotgun (WGS) entry which is preliminary data.</text>
</comment>
<accession>A0ACC0J8G7</accession>
<organism evidence="1 2">
    <name type="scientific">Choristoneura fumiferana</name>
    <name type="common">Spruce budworm moth</name>
    <name type="synonym">Archips fumiferana</name>
    <dbReference type="NCBI Taxonomy" id="7141"/>
    <lineage>
        <taxon>Eukaryota</taxon>
        <taxon>Metazoa</taxon>
        <taxon>Ecdysozoa</taxon>
        <taxon>Arthropoda</taxon>
        <taxon>Hexapoda</taxon>
        <taxon>Insecta</taxon>
        <taxon>Pterygota</taxon>
        <taxon>Neoptera</taxon>
        <taxon>Endopterygota</taxon>
        <taxon>Lepidoptera</taxon>
        <taxon>Glossata</taxon>
        <taxon>Ditrysia</taxon>
        <taxon>Tortricoidea</taxon>
        <taxon>Tortricidae</taxon>
        <taxon>Tortricinae</taxon>
        <taxon>Choristoneura</taxon>
    </lineage>
</organism>
<feature type="non-terminal residue" evidence="1">
    <location>
        <position position="1"/>
    </location>
</feature>
<sequence>WHSRSVLAVPLLQGVCVCYAAVCSLSRVSDHRHHWWDVLVLVLCKNFSQPAVVSTSDISNSDGTNHNPDTKLLPNRVLMP</sequence>
<dbReference type="Proteomes" id="UP001064048">
    <property type="component" value="Chromosome 14"/>
</dbReference>
<reference evidence="1 2" key="1">
    <citation type="journal article" date="2022" name="Genome Biol. Evol.">
        <title>The Spruce Budworm Genome: Reconstructing the Evolutionary History of Antifreeze Proteins.</title>
        <authorList>
            <person name="Beliveau C."/>
            <person name="Gagne P."/>
            <person name="Picq S."/>
            <person name="Vernygora O."/>
            <person name="Keeling C.I."/>
            <person name="Pinkney K."/>
            <person name="Doucet D."/>
            <person name="Wen F."/>
            <person name="Johnston J.S."/>
            <person name="Maaroufi H."/>
            <person name="Boyle B."/>
            <person name="Laroche J."/>
            <person name="Dewar K."/>
            <person name="Juretic N."/>
            <person name="Blackburn G."/>
            <person name="Nisole A."/>
            <person name="Brunet B."/>
            <person name="Brandao M."/>
            <person name="Lumley L."/>
            <person name="Duan J."/>
            <person name="Quan G."/>
            <person name="Lucarotti C.J."/>
            <person name="Roe A.D."/>
            <person name="Sperling F.A.H."/>
            <person name="Levesque R.C."/>
            <person name="Cusson M."/>
        </authorList>
    </citation>
    <scope>NUCLEOTIDE SEQUENCE [LARGE SCALE GENOMIC DNA]</scope>
    <source>
        <strain evidence="1">Glfc:IPQL:Cfum</strain>
    </source>
</reference>
<protein>
    <submittedName>
        <fullName evidence="1">Uncharacterized protein</fullName>
    </submittedName>
</protein>
<gene>
    <name evidence="1" type="ORF">MSG28_008906</name>
</gene>
<evidence type="ECO:0000313" key="1">
    <source>
        <dbReference type="EMBL" id="KAI8420408.1"/>
    </source>
</evidence>
<keyword evidence="2" id="KW-1185">Reference proteome</keyword>